<dbReference type="InParanoid" id="A0A0S2LHY6"/>
<evidence type="ECO:0000256" key="1">
    <source>
        <dbReference type="SAM" id="MobiDB-lite"/>
    </source>
</evidence>
<dbReference type="AlphaFoldDB" id="A0A0S2LHY6"/>
<reference evidence="2 3" key="1">
    <citation type="journal article" date="2005" name="Science">
        <title>The genome of the basidiomycetous yeast and human pathogen Cryptococcus neoformans.</title>
        <authorList>
            <person name="Loftus B.J."/>
            <person name="Fung E."/>
            <person name="Roncaglia P."/>
            <person name="Rowley D."/>
            <person name="Amedeo P."/>
            <person name="Bruno D."/>
            <person name="Vamathevan J."/>
            <person name="Miranda M."/>
            <person name="Anderson I.J."/>
            <person name="Fraser J.A."/>
            <person name="Allen J.E."/>
            <person name="Bosdet I.E."/>
            <person name="Brent M.R."/>
            <person name="Chiu R."/>
            <person name="Doering T.L."/>
            <person name="Donlin M.J."/>
            <person name="D'Souza C.A."/>
            <person name="Fox D.S."/>
            <person name="Grinberg V."/>
            <person name="Fu J."/>
            <person name="Fukushima M."/>
            <person name="Haas B.J."/>
            <person name="Huang J.C."/>
            <person name="Janbon G."/>
            <person name="Jones S.J."/>
            <person name="Koo H.L."/>
            <person name="Krzywinski M.I."/>
            <person name="Kwon-Chung J.K."/>
            <person name="Lengeler K.B."/>
            <person name="Maiti R."/>
            <person name="Marra M.A."/>
            <person name="Marra R.E."/>
            <person name="Mathewson C.A."/>
            <person name="Mitchell T.G."/>
            <person name="Pertea M."/>
            <person name="Riggs F.R."/>
            <person name="Salzberg S.L."/>
            <person name="Schein J.E."/>
            <person name="Shvartsbeyn A."/>
            <person name="Shin H."/>
            <person name="Shumway M."/>
            <person name="Specht C.A."/>
            <person name="Suh B.B."/>
            <person name="Tenney A."/>
            <person name="Utterback T.R."/>
            <person name="Wickes B.L."/>
            <person name="Wortman J.R."/>
            <person name="Wye N.H."/>
            <person name="Kronstad J.W."/>
            <person name="Lodge J.K."/>
            <person name="Heitman J."/>
            <person name="Davis R.W."/>
            <person name="Fraser C.M."/>
            <person name="Hyman R.W."/>
        </authorList>
    </citation>
    <scope>NUCLEOTIDE SEQUENCE [LARGE SCALE GENOMIC DNA]</scope>
    <source>
        <strain evidence="3">JEC21 / ATCC MYA-565</strain>
    </source>
</reference>
<keyword evidence="3" id="KW-1185">Reference proteome</keyword>
<name>A0A0S2LHY6_CRYD1</name>
<gene>
    <name evidence="2" type="ordered locus">CNA04685</name>
</gene>
<sequence>MQHPRVNRYPDNVLIRLPAYYADYGGPGWYPELQFPHQTRLAVRYSSALRKDVYIQPNALYISGIKEELGKEGICEILYSFGVERGLEFTMYQPLRHLPGLVMTTMQFPSQRQAEDVLIIVNKNSHLFVSSTSEFKARYSEINSRGVNAASTRDILLVREELSLAPAYIPTVASSHPAHPLSLQPSRWNAVGYARDAFVNKRKLTEYDHDLHPLVYGHLHDPSDKRTHRGRGYDRMNRCNPHDRRVVPSPRKKRLLAHDFLPSSLHRYEDIPKLHHHDYQVSSHLIESVPESALQHGRKSPYTRFQNVLADYSQHKSASRSTLWNTTQRPPKKKIKRRKNLFKAKYAYALDMGIRSHVGNETVRTGANAQKRTFLSKRLPTLTETSENQMEGENQTEAPSIPSADVLEWLRQTVLDNDGNAKTLATAAETLKVNVPVQAEQGRNLTSEEHPGWNGEANAALDKESRPQLRALPQTCAINLGPPRPSCSTPSPFIYSDLQPFATYFCPFIRQTGYCEPKFIALSNDRKTLSLMRRYDPHESRSFSAVCAIDALPEDQRNLLGLERRWTMIGHAEKMWRESEKGAVQFRAPE</sequence>
<dbReference type="VEuPathDB" id="FungiDB:CNA04685"/>
<evidence type="ECO:0000313" key="2">
    <source>
        <dbReference type="EMBL" id="ALO60335.1"/>
    </source>
</evidence>
<feature type="region of interest" description="Disordered" evidence="1">
    <location>
        <begin position="222"/>
        <end position="246"/>
    </location>
</feature>
<accession>A0A0S2LHY6</accession>
<dbReference type="EMBL" id="AE017341">
    <property type="protein sequence ID" value="ALO60335.1"/>
    <property type="molecule type" value="Genomic_DNA"/>
</dbReference>
<protein>
    <submittedName>
        <fullName evidence="2">Uncharacterized protein</fullName>
    </submittedName>
</protein>
<evidence type="ECO:0000313" key="3">
    <source>
        <dbReference type="Proteomes" id="UP000002149"/>
    </source>
</evidence>
<dbReference type="GeneID" id="36392687"/>
<feature type="region of interest" description="Disordered" evidence="1">
    <location>
        <begin position="379"/>
        <end position="399"/>
    </location>
</feature>
<feature type="compositionally biased region" description="Polar residues" evidence="1">
    <location>
        <begin position="382"/>
        <end position="398"/>
    </location>
</feature>
<proteinExistence type="predicted"/>
<dbReference type="KEGG" id="cne:CNA04685"/>
<dbReference type="OrthoDB" id="2572856at2759"/>
<organism evidence="2 3">
    <name type="scientific">Cryptococcus deneoformans (strain JEC21 / ATCC MYA-565)</name>
    <name type="common">Cryptococcus neoformans var. neoformans serotype D</name>
    <dbReference type="NCBI Taxonomy" id="214684"/>
    <lineage>
        <taxon>Eukaryota</taxon>
        <taxon>Fungi</taxon>
        <taxon>Dikarya</taxon>
        <taxon>Basidiomycota</taxon>
        <taxon>Agaricomycotina</taxon>
        <taxon>Tremellomycetes</taxon>
        <taxon>Tremellales</taxon>
        <taxon>Cryptococcaceae</taxon>
        <taxon>Cryptococcus</taxon>
        <taxon>Cryptococcus neoformans species complex</taxon>
    </lineage>
</organism>
<dbReference type="Proteomes" id="UP000002149">
    <property type="component" value="Chromosome 1"/>
</dbReference>
<dbReference type="PaxDb" id="214684-A0A0S2LHY6"/>
<dbReference type="RefSeq" id="XP_024514160.1">
    <property type="nucleotide sequence ID" value="XM_024656088.1"/>
</dbReference>